<evidence type="ECO:0000259" key="1">
    <source>
        <dbReference type="PROSITE" id="PS50404"/>
    </source>
</evidence>
<dbReference type="InterPro" id="IPR036282">
    <property type="entry name" value="Glutathione-S-Trfase_C_sf"/>
</dbReference>
<feature type="domain" description="GST C-terminal" evidence="2">
    <location>
        <begin position="78"/>
        <end position="199"/>
    </location>
</feature>
<dbReference type="Proteomes" id="UP000449678">
    <property type="component" value="Unassembled WGS sequence"/>
</dbReference>
<organism evidence="3 4">
    <name type="scientific">Duganella lactea</name>
    <dbReference type="NCBI Taxonomy" id="2692173"/>
    <lineage>
        <taxon>Bacteria</taxon>
        <taxon>Pseudomonadati</taxon>
        <taxon>Pseudomonadota</taxon>
        <taxon>Betaproteobacteria</taxon>
        <taxon>Burkholderiales</taxon>
        <taxon>Oxalobacteraceae</taxon>
        <taxon>Telluria group</taxon>
        <taxon>Duganella</taxon>
    </lineage>
</organism>
<dbReference type="SFLD" id="SFLDG00358">
    <property type="entry name" value="Main_(cytGST)"/>
    <property type="match status" value="1"/>
</dbReference>
<dbReference type="SFLD" id="SFLDS00019">
    <property type="entry name" value="Glutathione_Transferase_(cytos"/>
    <property type="match status" value="1"/>
</dbReference>
<reference evidence="3 4" key="1">
    <citation type="submission" date="2019-12" db="EMBL/GenBank/DDBJ databases">
        <title>Novel species isolated from a subtropical stream in China.</title>
        <authorList>
            <person name="Lu H."/>
        </authorList>
    </citation>
    <scope>NUCLEOTIDE SEQUENCE [LARGE SCALE GENOMIC DNA]</scope>
    <source>
        <strain evidence="3 4">FT94W</strain>
    </source>
</reference>
<name>A0ABW9V534_9BURK</name>
<accession>A0ABW9V534</accession>
<evidence type="ECO:0000313" key="4">
    <source>
        <dbReference type="Proteomes" id="UP000449678"/>
    </source>
</evidence>
<dbReference type="InterPro" id="IPR040079">
    <property type="entry name" value="Glutathione_S-Trfase"/>
</dbReference>
<gene>
    <name evidence="3" type="ORF">GTP38_10660</name>
</gene>
<dbReference type="Pfam" id="PF00043">
    <property type="entry name" value="GST_C"/>
    <property type="match status" value="1"/>
</dbReference>
<feature type="domain" description="GST N-terminal" evidence="1">
    <location>
        <begin position="1"/>
        <end position="73"/>
    </location>
</feature>
<keyword evidence="4" id="KW-1185">Reference proteome</keyword>
<dbReference type="InterPro" id="IPR010987">
    <property type="entry name" value="Glutathione-S-Trfase_C-like"/>
</dbReference>
<dbReference type="InterPro" id="IPR004045">
    <property type="entry name" value="Glutathione_S-Trfase_N"/>
</dbReference>
<dbReference type="SUPFAM" id="SSF47616">
    <property type="entry name" value="GST C-terminal domain-like"/>
    <property type="match status" value="1"/>
</dbReference>
<dbReference type="PANTHER" id="PTHR44051">
    <property type="entry name" value="GLUTATHIONE S-TRANSFERASE-RELATED"/>
    <property type="match status" value="1"/>
</dbReference>
<evidence type="ECO:0000313" key="3">
    <source>
        <dbReference type="EMBL" id="MYM34799.1"/>
    </source>
</evidence>
<dbReference type="RefSeq" id="WP_160990364.1">
    <property type="nucleotide sequence ID" value="NZ_WWCO01000006.1"/>
</dbReference>
<dbReference type="Gene3D" id="3.40.30.10">
    <property type="entry name" value="Glutaredoxin"/>
    <property type="match status" value="1"/>
</dbReference>
<dbReference type="PROSITE" id="PS50405">
    <property type="entry name" value="GST_CTER"/>
    <property type="match status" value="1"/>
</dbReference>
<dbReference type="Gene3D" id="1.20.1050.10">
    <property type="match status" value="1"/>
</dbReference>
<comment type="caution">
    <text evidence="3">The sequence shown here is derived from an EMBL/GenBank/DDBJ whole genome shotgun (WGS) entry which is preliminary data.</text>
</comment>
<dbReference type="InterPro" id="IPR036249">
    <property type="entry name" value="Thioredoxin-like_sf"/>
</dbReference>
<sequence>MILLGKSTSINVRKVLWTCAEIGVPYQLEQSSGADVRQVNPNAMVPVVIDDGQVLWESNTICRYLAGKHGREDLLPAAPMARAQVEKWMDWQATELNTAWRYAFMALVRGSAAHTDPAAIEASIREWNRLMALLDAQLAATGAWVAGDSFTLADIVLGLSFNRWASTPMARPALPALDAWAARLGNRPGWLQHGANGTP</sequence>
<dbReference type="PANTHER" id="PTHR44051:SF19">
    <property type="entry name" value="DISULFIDE-BOND OXIDOREDUCTASE YFCG"/>
    <property type="match status" value="1"/>
</dbReference>
<protein>
    <submittedName>
        <fullName evidence="3">Glutathione S-transferase</fullName>
    </submittedName>
</protein>
<dbReference type="PROSITE" id="PS50404">
    <property type="entry name" value="GST_NTER"/>
    <property type="match status" value="1"/>
</dbReference>
<dbReference type="Pfam" id="PF13409">
    <property type="entry name" value="GST_N_2"/>
    <property type="match status" value="1"/>
</dbReference>
<proteinExistence type="predicted"/>
<dbReference type="EMBL" id="WWCO01000006">
    <property type="protein sequence ID" value="MYM34799.1"/>
    <property type="molecule type" value="Genomic_DNA"/>
</dbReference>
<dbReference type="SFLD" id="SFLDG01150">
    <property type="entry name" value="Main.1:_Beta-like"/>
    <property type="match status" value="1"/>
</dbReference>
<dbReference type="InterPro" id="IPR004046">
    <property type="entry name" value="GST_C"/>
</dbReference>
<dbReference type="SUPFAM" id="SSF52833">
    <property type="entry name" value="Thioredoxin-like"/>
    <property type="match status" value="1"/>
</dbReference>
<evidence type="ECO:0000259" key="2">
    <source>
        <dbReference type="PROSITE" id="PS50405"/>
    </source>
</evidence>
<dbReference type="CDD" id="cd03180">
    <property type="entry name" value="GST_C_2"/>
    <property type="match status" value="1"/>
</dbReference>